<proteinExistence type="inferred from homology"/>
<reference evidence="10 11" key="1">
    <citation type="submission" date="2020-08" db="EMBL/GenBank/DDBJ databases">
        <title>Genome public.</title>
        <authorList>
            <person name="Liu C."/>
            <person name="Sun Q."/>
        </authorList>
    </citation>
    <scope>NUCLEOTIDE SEQUENCE [LARGE SCALE GENOMIC DNA]</scope>
    <source>
        <strain evidence="10 11">NSJ-37</strain>
    </source>
</reference>
<keyword evidence="10" id="KW-0121">Carboxypeptidase</keyword>
<evidence type="ECO:0000256" key="4">
    <source>
        <dbReference type="ARBA" id="ARBA00022960"/>
    </source>
</evidence>
<sequence length="342" mass="37128">MIRTKKKMKNKWVSAGCVCAALIGICSLLTGCSVDTVPVSDTQISYDGEAASDTSDNNSDNSSADSTLLSEDVCIVPQKSNTATDAAITADAALLIDDSRHKVLYAQNVYGTEYPASVSKIATALMAIKYANPDDTVTISNNASHITEYGARLCGFQEGDKISMKDLLYCMLIYSGNDASVAIAEHISGSEAEFASKMNKELVALGVSGTHFVNSHGLHDDNHYTTAYDLYLIFHELLKYDDFREIIQCTKYTATWENAQGKKQSLEIVSSDPYLTGSKQPPKGLTAIGGKSGATVKAGGCLIMYFQDKKKRDYISIILKADSSYGAYTQMNHLLEYVKRGK</sequence>
<comment type="similarity">
    <text evidence="1 7">Belongs to the peptidase S11 family.</text>
</comment>
<evidence type="ECO:0000256" key="2">
    <source>
        <dbReference type="ARBA" id="ARBA00022729"/>
    </source>
</evidence>
<dbReference type="PANTHER" id="PTHR21581">
    <property type="entry name" value="D-ALANYL-D-ALANINE CARBOXYPEPTIDASE"/>
    <property type="match status" value="1"/>
</dbReference>
<keyword evidence="10" id="KW-0645">Protease</keyword>
<dbReference type="PANTHER" id="PTHR21581:SF6">
    <property type="entry name" value="TRAFFICKING PROTEIN PARTICLE COMPLEX SUBUNIT 12"/>
    <property type="match status" value="1"/>
</dbReference>
<keyword evidence="11" id="KW-1185">Reference proteome</keyword>
<feature type="chain" id="PRO_5045203295" evidence="8">
    <location>
        <begin position="32"/>
        <end position="342"/>
    </location>
</feature>
<dbReference type="InterPro" id="IPR012338">
    <property type="entry name" value="Beta-lactam/transpept-like"/>
</dbReference>
<evidence type="ECO:0000313" key="10">
    <source>
        <dbReference type="EMBL" id="MBC8561774.1"/>
    </source>
</evidence>
<dbReference type="Proteomes" id="UP000606193">
    <property type="component" value="Unassembled WGS sequence"/>
</dbReference>
<dbReference type="PRINTS" id="PR00725">
    <property type="entry name" value="DADACBPTASE1"/>
</dbReference>
<keyword evidence="2 8" id="KW-0732">Signal</keyword>
<accession>A0ABR7MZU5</accession>
<dbReference type="InterPro" id="IPR001967">
    <property type="entry name" value="Peptidase_S11_N"/>
</dbReference>
<evidence type="ECO:0000256" key="1">
    <source>
        <dbReference type="ARBA" id="ARBA00007164"/>
    </source>
</evidence>
<dbReference type="SUPFAM" id="SSF56601">
    <property type="entry name" value="beta-lactamase/transpeptidase-like"/>
    <property type="match status" value="1"/>
</dbReference>
<evidence type="ECO:0000256" key="3">
    <source>
        <dbReference type="ARBA" id="ARBA00022801"/>
    </source>
</evidence>
<keyword evidence="3" id="KW-0378">Hydrolase</keyword>
<dbReference type="Pfam" id="PF00768">
    <property type="entry name" value="Peptidase_S11"/>
    <property type="match status" value="1"/>
</dbReference>
<organism evidence="10 11">
    <name type="scientific">Jutongia huaianensis</name>
    <dbReference type="NCBI Taxonomy" id="2763668"/>
    <lineage>
        <taxon>Bacteria</taxon>
        <taxon>Bacillati</taxon>
        <taxon>Bacillota</taxon>
        <taxon>Clostridia</taxon>
        <taxon>Lachnospirales</taxon>
        <taxon>Lachnospiraceae</taxon>
        <taxon>Jutongia</taxon>
    </lineage>
</organism>
<evidence type="ECO:0000256" key="7">
    <source>
        <dbReference type="RuleBase" id="RU004016"/>
    </source>
</evidence>
<dbReference type="PROSITE" id="PS51257">
    <property type="entry name" value="PROKAR_LIPOPROTEIN"/>
    <property type="match status" value="1"/>
</dbReference>
<feature type="domain" description="Peptidase S11 D-alanyl-D-alanine carboxypeptidase A N-terminal" evidence="9">
    <location>
        <begin position="81"/>
        <end position="322"/>
    </location>
</feature>
<dbReference type="EMBL" id="JACRSX010000003">
    <property type="protein sequence ID" value="MBC8561774.1"/>
    <property type="molecule type" value="Genomic_DNA"/>
</dbReference>
<keyword evidence="6" id="KW-0961">Cell wall biogenesis/degradation</keyword>
<name>A0ABR7MZU5_9FIRM</name>
<feature type="signal peptide" evidence="8">
    <location>
        <begin position="1"/>
        <end position="31"/>
    </location>
</feature>
<keyword evidence="5" id="KW-0573">Peptidoglycan synthesis</keyword>
<evidence type="ECO:0000313" key="11">
    <source>
        <dbReference type="Proteomes" id="UP000606193"/>
    </source>
</evidence>
<dbReference type="InterPro" id="IPR018044">
    <property type="entry name" value="Peptidase_S11"/>
</dbReference>
<evidence type="ECO:0000256" key="8">
    <source>
        <dbReference type="SAM" id="SignalP"/>
    </source>
</evidence>
<evidence type="ECO:0000259" key="9">
    <source>
        <dbReference type="Pfam" id="PF00768"/>
    </source>
</evidence>
<dbReference type="GO" id="GO:0004180">
    <property type="term" value="F:carboxypeptidase activity"/>
    <property type="evidence" value="ECO:0007669"/>
    <property type="project" value="UniProtKB-KW"/>
</dbReference>
<dbReference type="Gene3D" id="3.40.710.10">
    <property type="entry name" value="DD-peptidase/beta-lactamase superfamily"/>
    <property type="match status" value="1"/>
</dbReference>
<comment type="caution">
    <text evidence="10">The sequence shown here is derived from an EMBL/GenBank/DDBJ whole genome shotgun (WGS) entry which is preliminary data.</text>
</comment>
<keyword evidence="4" id="KW-0133">Cell shape</keyword>
<protein>
    <submittedName>
        <fullName evidence="10">D-alanyl-D-alanine carboxypeptidase</fullName>
    </submittedName>
</protein>
<evidence type="ECO:0000256" key="6">
    <source>
        <dbReference type="ARBA" id="ARBA00023316"/>
    </source>
</evidence>
<evidence type="ECO:0000256" key="5">
    <source>
        <dbReference type="ARBA" id="ARBA00022984"/>
    </source>
</evidence>
<dbReference type="RefSeq" id="WP_249297419.1">
    <property type="nucleotide sequence ID" value="NZ_JACRSX010000003.1"/>
</dbReference>
<gene>
    <name evidence="10" type="ORF">H8704_03880</name>
</gene>